<dbReference type="EMBL" id="VIFM01000048">
    <property type="protein sequence ID" value="TQF15216.1"/>
    <property type="molecule type" value="Genomic_DNA"/>
</dbReference>
<evidence type="ECO:0000256" key="1">
    <source>
        <dbReference type="ARBA" id="ARBA00004141"/>
    </source>
</evidence>
<proteinExistence type="inferred from homology"/>
<feature type="region of interest" description="Disordered" evidence="6">
    <location>
        <begin position="305"/>
        <end position="326"/>
    </location>
</feature>
<feature type="transmembrane region" description="Helical" evidence="7">
    <location>
        <begin position="6"/>
        <end position="26"/>
    </location>
</feature>
<dbReference type="NCBIfam" id="TIGR03718">
    <property type="entry name" value="R_switched_Alx"/>
    <property type="match status" value="1"/>
</dbReference>
<feature type="transmembrane region" description="Helical" evidence="7">
    <location>
        <begin position="252"/>
        <end position="270"/>
    </location>
</feature>
<dbReference type="RefSeq" id="WP_141643079.1">
    <property type="nucleotide sequence ID" value="NZ_VIFM01000048.1"/>
</dbReference>
<reference evidence="8 9" key="1">
    <citation type="submission" date="2019-06" db="EMBL/GenBank/DDBJ databases">
        <authorList>
            <person name="Livingstone P."/>
            <person name="Whitworth D."/>
        </authorList>
    </citation>
    <scope>NUCLEOTIDE SEQUENCE [LARGE SCALE GENOMIC DNA]</scope>
    <source>
        <strain evidence="8 9">AM401</strain>
    </source>
</reference>
<dbReference type="InterPro" id="IPR022369">
    <property type="entry name" value="Integral_membrane_TerC_rswitch"/>
</dbReference>
<dbReference type="Pfam" id="PF03741">
    <property type="entry name" value="TerC"/>
    <property type="match status" value="1"/>
</dbReference>
<dbReference type="PANTHER" id="PTHR30238">
    <property type="entry name" value="MEMBRANE BOUND PREDICTED REDOX MODULATOR"/>
    <property type="match status" value="1"/>
</dbReference>
<feature type="transmembrane region" description="Helical" evidence="7">
    <location>
        <begin position="224"/>
        <end position="245"/>
    </location>
</feature>
<comment type="subcellular location">
    <subcellularLocation>
        <location evidence="1">Membrane</location>
        <topology evidence="1">Multi-pass membrane protein</topology>
    </subcellularLocation>
</comment>
<evidence type="ECO:0000313" key="9">
    <source>
        <dbReference type="Proteomes" id="UP000315369"/>
    </source>
</evidence>
<dbReference type="AlphaFoldDB" id="A0A540X1U5"/>
<dbReference type="GO" id="GO:0016020">
    <property type="term" value="C:membrane"/>
    <property type="evidence" value="ECO:0007669"/>
    <property type="project" value="UniProtKB-SubCell"/>
</dbReference>
<evidence type="ECO:0000256" key="3">
    <source>
        <dbReference type="ARBA" id="ARBA00022692"/>
    </source>
</evidence>
<dbReference type="Proteomes" id="UP000315369">
    <property type="component" value="Unassembled WGS sequence"/>
</dbReference>
<evidence type="ECO:0000256" key="5">
    <source>
        <dbReference type="ARBA" id="ARBA00023136"/>
    </source>
</evidence>
<dbReference type="InterPro" id="IPR005496">
    <property type="entry name" value="Integral_membrane_TerC"/>
</dbReference>
<keyword evidence="4 7" id="KW-1133">Transmembrane helix</keyword>
<keyword evidence="3 7" id="KW-0812">Transmembrane</keyword>
<keyword evidence="9" id="KW-1185">Reference proteome</keyword>
<feature type="transmembrane region" description="Helical" evidence="7">
    <location>
        <begin position="189"/>
        <end position="209"/>
    </location>
</feature>
<evidence type="ECO:0000256" key="6">
    <source>
        <dbReference type="SAM" id="MobiDB-lite"/>
    </source>
</evidence>
<comment type="caution">
    <text evidence="8">The sequence shown here is derived from an EMBL/GenBank/DDBJ whole genome shotgun (WGS) entry which is preliminary data.</text>
</comment>
<feature type="transmembrane region" description="Helical" evidence="7">
    <location>
        <begin position="131"/>
        <end position="148"/>
    </location>
</feature>
<dbReference type="OrthoDB" id="9783692at2"/>
<feature type="transmembrane region" description="Helical" evidence="7">
    <location>
        <begin position="38"/>
        <end position="60"/>
    </location>
</feature>
<feature type="compositionally biased region" description="Basic and acidic residues" evidence="6">
    <location>
        <begin position="316"/>
        <end position="326"/>
    </location>
</feature>
<sequence length="326" mass="35623">MHAIPTWLWGVFWAAVLTLLAVDLLSHRGHHGESRRAAWIWSGVWIAAGLSFGGLVWAVLGGHAAQEYVAAWLIEKSLSLDNAFVFLVIFQSLSVPLRAQHQVLFFGIFGALVFRALFIFVGAAALARWSWVSYVFGAILLVTALRVAREDPAKQKDNRAVRWLAKHLPVTQQVHDKKFIVRREDGHRVATPLLLALLGLELTDILFAVDSVPAAFSVTQDTFILYSSNAFAILGLRALYLVLAGTLGQLRYLHYGLAGVLGFAGLKMVVEPWLHIPPLPSVAIIATLVGASVIASVRARRRDTLGHPAPASSEGKGPEPETPARR</sequence>
<evidence type="ECO:0000256" key="7">
    <source>
        <dbReference type="SAM" id="Phobius"/>
    </source>
</evidence>
<comment type="similarity">
    <text evidence="2">Belongs to the TerC family.</text>
</comment>
<organism evidence="8 9">
    <name type="scientific">Myxococcus llanfairpwllgwyngyllgogerychwyrndrobwllllantysiliogogogochensis</name>
    <dbReference type="NCBI Taxonomy" id="2590453"/>
    <lineage>
        <taxon>Bacteria</taxon>
        <taxon>Pseudomonadati</taxon>
        <taxon>Myxococcota</taxon>
        <taxon>Myxococcia</taxon>
        <taxon>Myxococcales</taxon>
        <taxon>Cystobacterineae</taxon>
        <taxon>Myxococcaceae</taxon>
        <taxon>Myxococcus</taxon>
    </lineage>
</organism>
<protein>
    <submittedName>
        <fullName evidence="8">TerC/Alx family metal homeostasis membrane protein</fullName>
    </submittedName>
</protein>
<evidence type="ECO:0000256" key="2">
    <source>
        <dbReference type="ARBA" id="ARBA00007511"/>
    </source>
</evidence>
<evidence type="ECO:0000256" key="4">
    <source>
        <dbReference type="ARBA" id="ARBA00022989"/>
    </source>
</evidence>
<accession>A0A540X1U5</accession>
<feature type="transmembrane region" description="Helical" evidence="7">
    <location>
        <begin position="276"/>
        <end position="297"/>
    </location>
</feature>
<keyword evidence="5 7" id="KW-0472">Membrane</keyword>
<evidence type="ECO:0000313" key="8">
    <source>
        <dbReference type="EMBL" id="TQF15216.1"/>
    </source>
</evidence>
<gene>
    <name evidence="8" type="ORF">FJV41_14580</name>
</gene>
<dbReference type="PANTHER" id="PTHR30238:SF0">
    <property type="entry name" value="THYLAKOID MEMBRANE PROTEIN TERC, CHLOROPLASTIC"/>
    <property type="match status" value="1"/>
</dbReference>
<name>A0A540X1U5_9BACT</name>
<feature type="transmembrane region" description="Helical" evidence="7">
    <location>
        <begin position="104"/>
        <end position="125"/>
    </location>
</feature>